<protein>
    <submittedName>
        <fullName evidence="1">SusD/RagB family nutrient-binding outer membrane lipoprotein</fullName>
    </submittedName>
</protein>
<keyword evidence="2" id="KW-1185">Reference proteome</keyword>
<dbReference type="Gene3D" id="1.25.40.390">
    <property type="match status" value="1"/>
</dbReference>
<dbReference type="PROSITE" id="PS51257">
    <property type="entry name" value="PROKAR_LIPOPROTEIN"/>
    <property type="match status" value="1"/>
</dbReference>
<evidence type="ECO:0000313" key="1">
    <source>
        <dbReference type="EMBL" id="MBT1704526.1"/>
    </source>
</evidence>
<dbReference type="Pfam" id="PF12771">
    <property type="entry name" value="SusD-like_2"/>
    <property type="match status" value="1"/>
</dbReference>
<sequence length="485" mass="54832">MKNSIKHILQISVISCAFMFACEDFEETNTNPNQPEDVPRGYLFTYAVETIMDQVYGGFDNSRVGMTLAQYWSQNQYTEESRYQYRPATNNTTWNTIYTGIYNLQEIIRLNEEDELTGSDNEIAIATIMQVWTYQFLTDLYGDIPYENALLAKQDTLAPAYSRQQDIYPDLLRRLRAARDMIDVAAPGFASGDIIYDGDMELWRKFANSLMLRVAIRMVDRMEQESLAAITEAYTSGVFEDYTETAQINYLASQPATNPLYVDVIVGNRNDFSSSNTLIDVLLARNDPRINAYFAPAKNSGQFIGRPYGQNAAAANALVPDAVSQLSAKILSPDLPGLIMDAAEVKFILAEAVQRGAALGKTAADFYGEGIRESMEYWEVATPAQIDNYILANPYDAGNWKQSLGVQKWIALYMQGFQGWAEYRRLDFTGILKMPVSGPLVSINQVPVRRTYPPDEQTLNRQNYITAIEKQGPDELTTKVWWDLF</sequence>
<accession>A0ABS5VT44</accession>
<keyword evidence="1" id="KW-0449">Lipoprotein</keyword>
<dbReference type="EMBL" id="JAHESD010000033">
    <property type="protein sequence ID" value="MBT1704526.1"/>
    <property type="molecule type" value="Genomic_DNA"/>
</dbReference>
<dbReference type="Proteomes" id="UP000772618">
    <property type="component" value="Unassembled WGS sequence"/>
</dbReference>
<gene>
    <name evidence="1" type="ORF">KK060_14625</name>
</gene>
<dbReference type="InterPro" id="IPR041662">
    <property type="entry name" value="SusD-like_2"/>
</dbReference>
<name>A0ABS5VT44_9BACT</name>
<organism evidence="1 2">
    <name type="scientific">Chryseosolibacter indicus</name>
    <dbReference type="NCBI Taxonomy" id="2782351"/>
    <lineage>
        <taxon>Bacteria</taxon>
        <taxon>Pseudomonadati</taxon>
        <taxon>Bacteroidota</taxon>
        <taxon>Cytophagia</taxon>
        <taxon>Cytophagales</taxon>
        <taxon>Chryseotaleaceae</taxon>
        <taxon>Chryseosolibacter</taxon>
    </lineage>
</organism>
<comment type="caution">
    <text evidence="1">The sequence shown here is derived from an EMBL/GenBank/DDBJ whole genome shotgun (WGS) entry which is preliminary data.</text>
</comment>
<dbReference type="RefSeq" id="WP_254154486.1">
    <property type="nucleotide sequence ID" value="NZ_JAHESD010000033.1"/>
</dbReference>
<evidence type="ECO:0000313" key="2">
    <source>
        <dbReference type="Proteomes" id="UP000772618"/>
    </source>
</evidence>
<dbReference type="SUPFAM" id="SSF48452">
    <property type="entry name" value="TPR-like"/>
    <property type="match status" value="1"/>
</dbReference>
<proteinExistence type="predicted"/>
<reference evidence="1 2" key="1">
    <citation type="submission" date="2021-05" db="EMBL/GenBank/DDBJ databases">
        <title>A Polyphasic approach of four new species of the genus Ohtaekwangia: Ohtaekwangia histidinii sp. nov., Ohtaekwangia cretensis sp. nov., Ohtaekwangia indiensis sp. nov., Ohtaekwangia reichenbachii sp. nov. from diverse environment.</title>
        <authorList>
            <person name="Octaviana S."/>
        </authorList>
    </citation>
    <scope>NUCLEOTIDE SEQUENCE [LARGE SCALE GENOMIC DNA]</scope>
    <source>
        <strain evidence="1 2">PWU20</strain>
    </source>
</reference>
<dbReference type="InterPro" id="IPR011990">
    <property type="entry name" value="TPR-like_helical_dom_sf"/>
</dbReference>